<name>A0ACC6TCY8_9MICC</name>
<proteinExistence type="predicted"/>
<keyword evidence="2" id="KW-1185">Reference proteome</keyword>
<dbReference type="Proteomes" id="UP001549207">
    <property type="component" value="Unassembled WGS sequence"/>
</dbReference>
<evidence type="ECO:0000313" key="1">
    <source>
        <dbReference type="EMBL" id="MET3771518.1"/>
    </source>
</evidence>
<protein>
    <submittedName>
        <fullName evidence="1">D-serine deaminase-like pyridoxal phosphate-dependent protein</fullName>
    </submittedName>
</protein>
<reference evidence="1" key="1">
    <citation type="submission" date="2024-06" db="EMBL/GenBank/DDBJ databases">
        <title>Genomic Encyclopedia of Type Strains, Phase IV (KMG-IV): sequencing the most valuable type-strain genomes for metagenomic binning, comparative biology and taxonomic classification.</title>
        <authorList>
            <person name="Goeker M."/>
        </authorList>
    </citation>
    <scope>NUCLEOTIDE SEQUENCE</scope>
    <source>
        <strain evidence="1">SJCon</strain>
    </source>
</reference>
<accession>A0ACC6TCY8</accession>
<organism evidence="1 2">
    <name type="scientific">Arthrobacter nitrophenolicus</name>
    <dbReference type="NCBI Taxonomy" id="683150"/>
    <lineage>
        <taxon>Bacteria</taxon>
        <taxon>Bacillati</taxon>
        <taxon>Actinomycetota</taxon>
        <taxon>Actinomycetes</taxon>
        <taxon>Micrococcales</taxon>
        <taxon>Micrococcaceae</taxon>
        <taxon>Arthrobacter</taxon>
    </lineage>
</organism>
<evidence type="ECO:0000313" key="2">
    <source>
        <dbReference type="Proteomes" id="UP001549207"/>
    </source>
</evidence>
<comment type="caution">
    <text evidence="1">The sequence shown here is derived from an EMBL/GenBank/DDBJ whole genome shotgun (WGS) entry which is preliminary data.</text>
</comment>
<sequence>MTAQMIPADVETPDILVDLDVLDRNITRMADTVRAKGLALRPHAKTHKIPEIAARQLAAGATGLTVATIGEAEVFAGAGVDDLFIAYPLWLSDRKAGRLRDLARKAKLTIGVDSAEGAARLGQGLGTAAGSVRVLVEVDSGHHRSGVRPHSAADVARAASDAGLDVAGVFTFPGHSYAPGMPVAAAAQEQEALRLAAEALAAAGFTTGVRSGGSTPTALLTGDSAATEVRPGVYVFGDAQQLELGRCAPEDIALTVAATVVSHHAVEPGTPPRFIIDAGSKILGSDKPAWATGYGRLLDHPDARITALSEHHATVEWHSPEGPPALGERLRAIPNHVCLAMNLVDDVAVVSNGSLVERWRVAARGKNS</sequence>
<dbReference type="EMBL" id="JBEPNJ010000003">
    <property type="protein sequence ID" value="MET3771518.1"/>
    <property type="molecule type" value="Genomic_DNA"/>
</dbReference>
<gene>
    <name evidence="1" type="ORF">ABIC98_001153</name>
</gene>